<feature type="domain" description="Pyrrolysine biosynthesis protein PylD N-terminal" evidence="1">
    <location>
        <begin position="11"/>
        <end position="124"/>
    </location>
</feature>
<dbReference type="RefSeq" id="WP_005024749.1">
    <property type="nucleotide sequence ID" value="NZ_KE150239.1"/>
</dbReference>
<dbReference type="eggNOG" id="COG0169">
    <property type="taxonomic scope" value="Bacteria"/>
</dbReference>
<dbReference type="EMBL" id="ADCP02000002">
    <property type="protein sequence ID" value="EFV45639.1"/>
    <property type="molecule type" value="Genomic_DNA"/>
</dbReference>
<dbReference type="HOGENOM" id="CLU_089249_0_0_7"/>
<gene>
    <name evidence="2" type="ORF">HMPREF0179_00546</name>
</gene>
<accession>E5Y2Y5</accession>
<sequence length="273" mass="28515">MTRLTENDIAGIEAEWATYERRLEELTGDDLLTLTARTLGIDPETARSGVRELRVGAIPISSGEGLIGGFADSLASIAGHLGFEADVLPADVPGFQLAKSGGFDLFIWADDDTYLAENILTGTVGENGRATGRGFATALIRMAARKRLDKRALVLGAGPVGCAGAETLALAGYEVFLCDMDGEKARVACGALSGCTPCTPDDLSGLPLFECLLDAAPTNDFFPLDRLAAGACISAPCVPCIWTLRAPEGASVWHDPLQLGTAVMLLAAAFGRP</sequence>
<name>E5Y2Y5_BILW3</name>
<dbReference type="Gene3D" id="3.40.50.720">
    <property type="entry name" value="NAD(P)-binding Rossmann-like Domain"/>
    <property type="match status" value="1"/>
</dbReference>
<dbReference type="InterPro" id="IPR036291">
    <property type="entry name" value="NAD(P)-bd_dom_sf"/>
</dbReference>
<dbReference type="Pfam" id="PF21455">
    <property type="entry name" value="PylD_N"/>
    <property type="match status" value="1"/>
</dbReference>
<dbReference type="InterPro" id="IPR023914">
    <property type="entry name" value="Pyrrolys_PylD"/>
</dbReference>
<dbReference type="AlphaFoldDB" id="E5Y2Y5"/>
<comment type="caution">
    <text evidence="2">The sequence shown here is derived from an EMBL/GenBank/DDBJ whole genome shotgun (WGS) entry which is preliminary data.</text>
</comment>
<reference evidence="2 3" key="1">
    <citation type="submission" date="2010-10" db="EMBL/GenBank/DDBJ databases">
        <authorList>
            <consortium name="The Broad Institute Genome Sequencing Platform"/>
            <person name="Ward D."/>
            <person name="Earl A."/>
            <person name="Feldgarden M."/>
            <person name="Young S.K."/>
            <person name="Gargeya S."/>
            <person name="Zeng Q."/>
            <person name="Alvarado L."/>
            <person name="Berlin A."/>
            <person name="Bochicchio J."/>
            <person name="Chapman S.B."/>
            <person name="Chen Z."/>
            <person name="Freedman E."/>
            <person name="Gellesch M."/>
            <person name="Goldberg J."/>
            <person name="Griggs A."/>
            <person name="Gujja S."/>
            <person name="Heilman E."/>
            <person name="Heiman D."/>
            <person name="Howarth C."/>
            <person name="Mehta T."/>
            <person name="Neiman D."/>
            <person name="Pearson M."/>
            <person name="Roberts A."/>
            <person name="Saif S."/>
            <person name="Shea T."/>
            <person name="Shenoy N."/>
            <person name="Sisk P."/>
            <person name="Stolte C."/>
            <person name="Sykes S."/>
            <person name="White J."/>
            <person name="Yandava C."/>
            <person name="Allen-Vercoe E."/>
            <person name="Sibley C."/>
            <person name="Ambrose C.E."/>
            <person name="Strauss J."/>
            <person name="Daigneault M."/>
            <person name="Haas B."/>
            <person name="Nusbaum C."/>
            <person name="Birren B."/>
        </authorList>
    </citation>
    <scope>NUCLEOTIDE SEQUENCE [LARGE SCALE GENOMIC DNA]</scope>
    <source>
        <strain evidence="2 3">3_1_6</strain>
    </source>
</reference>
<proteinExistence type="predicted"/>
<evidence type="ECO:0000313" key="2">
    <source>
        <dbReference type="EMBL" id="EFV45639.1"/>
    </source>
</evidence>
<dbReference type="InterPro" id="IPR048757">
    <property type="entry name" value="PylD_N"/>
</dbReference>
<evidence type="ECO:0000313" key="3">
    <source>
        <dbReference type="Proteomes" id="UP000006034"/>
    </source>
</evidence>
<dbReference type="OrthoDB" id="5418995at2"/>
<organism evidence="2 3">
    <name type="scientific">Bilophila wadsworthia (strain 3_1_6)</name>
    <dbReference type="NCBI Taxonomy" id="563192"/>
    <lineage>
        <taxon>Bacteria</taxon>
        <taxon>Pseudomonadati</taxon>
        <taxon>Thermodesulfobacteriota</taxon>
        <taxon>Desulfovibrionia</taxon>
        <taxon>Desulfovibrionales</taxon>
        <taxon>Desulfovibrionaceae</taxon>
        <taxon>Bilophila</taxon>
    </lineage>
</organism>
<dbReference type="NCBIfam" id="TIGR03911">
    <property type="entry name" value="pyrrolys_PylD"/>
    <property type="match status" value="1"/>
</dbReference>
<dbReference type="SUPFAM" id="SSF51735">
    <property type="entry name" value="NAD(P)-binding Rossmann-fold domains"/>
    <property type="match status" value="1"/>
</dbReference>
<dbReference type="STRING" id="563192.HMPREF0179_00546"/>
<reference evidence="2 3" key="2">
    <citation type="submission" date="2013-04" db="EMBL/GenBank/DDBJ databases">
        <title>The Genome Sequence of Bilophila wadsworthia 3_1_6.</title>
        <authorList>
            <consortium name="The Broad Institute Genomics Platform"/>
            <person name="Earl A."/>
            <person name="Ward D."/>
            <person name="Feldgarden M."/>
            <person name="Gevers D."/>
            <person name="Sibley C."/>
            <person name="Strauss J."/>
            <person name="Allen-Vercoe E."/>
            <person name="Walker B."/>
            <person name="Young S."/>
            <person name="Zeng Q."/>
            <person name="Gargeya S."/>
            <person name="Fitzgerald M."/>
            <person name="Haas B."/>
            <person name="Abouelleil A."/>
            <person name="Allen A.W."/>
            <person name="Alvarado L."/>
            <person name="Arachchi H.M."/>
            <person name="Berlin A.M."/>
            <person name="Chapman S.B."/>
            <person name="Gainer-Dewar J."/>
            <person name="Goldberg J."/>
            <person name="Griggs A."/>
            <person name="Gujja S."/>
            <person name="Hansen M."/>
            <person name="Howarth C."/>
            <person name="Imamovic A."/>
            <person name="Ireland A."/>
            <person name="Larimer J."/>
            <person name="McCowan C."/>
            <person name="Murphy C."/>
            <person name="Pearson M."/>
            <person name="Poon T.W."/>
            <person name="Priest M."/>
            <person name="Roberts A."/>
            <person name="Saif S."/>
            <person name="Shea T."/>
            <person name="Sisk P."/>
            <person name="Sykes S."/>
            <person name="Wortman J."/>
            <person name="Nusbaum C."/>
            <person name="Birren B."/>
        </authorList>
    </citation>
    <scope>NUCLEOTIDE SEQUENCE [LARGE SCALE GENOMIC DNA]</scope>
    <source>
        <strain evidence="2 3">3_1_6</strain>
    </source>
</reference>
<dbReference type="Gene3D" id="3.40.50.12150">
    <property type="match status" value="1"/>
</dbReference>
<dbReference type="GeneID" id="78087267"/>
<evidence type="ECO:0000259" key="1">
    <source>
        <dbReference type="Pfam" id="PF21455"/>
    </source>
</evidence>
<protein>
    <submittedName>
        <fullName evidence="2">Pyrrolysine biosynthesis protein PylD</fullName>
    </submittedName>
</protein>
<keyword evidence="3" id="KW-1185">Reference proteome</keyword>
<dbReference type="Proteomes" id="UP000006034">
    <property type="component" value="Unassembled WGS sequence"/>
</dbReference>